<dbReference type="AlphaFoldDB" id="A0AAW0PQF4"/>
<dbReference type="Proteomes" id="UP001460270">
    <property type="component" value="Unassembled WGS sequence"/>
</dbReference>
<proteinExistence type="predicted"/>
<accession>A0AAW0PQF4</accession>
<feature type="compositionally biased region" description="Basic residues" evidence="1">
    <location>
        <begin position="267"/>
        <end position="282"/>
    </location>
</feature>
<sequence>MPGWVTGLLPVSTCGQYVRKGPLTALINNTYSVITSHITLGRTRPLIRPAHKETQHCSEERAGEGAFGKVFLAECYNLSPDQEKILVAVKSRVVGLCCATAVLSSEPSVENSSFHIRCAYDIDFNCLVDRPVYRQIGVTSSPRRSLSVSPAPSVRPRVRSVVKVDHSEQDRVIKASVHHMCAQCAATTEREKRRKRERKKDKREEREEREKIRKREKREERERKREKNEREREKRRKREKERENERREKREERESTRGGRKIERERRQRNREKKERERKRRERREEKEIERERESRGEKERMKRRQ</sequence>
<feature type="compositionally biased region" description="Basic and acidic residues" evidence="1">
    <location>
        <begin position="240"/>
        <end position="266"/>
    </location>
</feature>
<feature type="region of interest" description="Disordered" evidence="1">
    <location>
        <begin position="182"/>
        <end position="306"/>
    </location>
</feature>
<evidence type="ECO:0000256" key="1">
    <source>
        <dbReference type="SAM" id="MobiDB-lite"/>
    </source>
</evidence>
<feature type="compositionally biased region" description="Basic and acidic residues" evidence="1">
    <location>
        <begin position="283"/>
        <end position="306"/>
    </location>
</feature>
<reference evidence="3" key="1">
    <citation type="submission" date="2024-04" db="EMBL/GenBank/DDBJ databases">
        <title>Salinicola lusitanus LLJ914,a marine bacterium isolated from the Okinawa Trough.</title>
        <authorList>
            <person name="Li J."/>
        </authorList>
    </citation>
    <scope>NUCLEOTIDE SEQUENCE [LARGE SCALE GENOMIC DNA]</scope>
</reference>
<feature type="compositionally biased region" description="Basic residues" evidence="1">
    <location>
        <begin position="192"/>
        <end position="201"/>
    </location>
</feature>
<organism evidence="2 3">
    <name type="scientific">Mugilogobius chulae</name>
    <name type="common">yellowstripe goby</name>
    <dbReference type="NCBI Taxonomy" id="88201"/>
    <lineage>
        <taxon>Eukaryota</taxon>
        <taxon>Metazoa</taxon>
        <taxon>Chordata</taxon>
        <taxon>Craniata</taxon>
        <taxon>Vertebrata</taxon>
        <taxon>Euteleostomi</taxon>
        <taxon>Actinopterygii</taxon>
        <taxon>Neopterygii</taxon>
        <taxon>Teleostei</taxon>
        <taxon>Neoteleostei</taxon>
        <taxon>Acanthomorphata</taxon>
        <taxon>Gobiaria</taxon>
        <taxon>Gobiiformes</taxon>
        <taxon>Gobioidei</taxon>
        <taxon>Gobiidae</taxon>
        <taxon>Gobionellinae</taxon>
        <taxon>Mugilogobius</taxon>
    </lineage>
</organism>
<keyword evidence="3" id="KW-1185">Reference proteome</keyword>
<protein>
    <submittedName>
        <fullName evidence="2">Uncharacterized protein</fullName>
    </submittedName>
</protein>
<gene>
    <name evidence="2" type="ORF">WMY93_004703</name>
</gene>
<feature type="compositionally biased region" description="Basic and acidic residues" evidence="1">
    <location>
        <begin position="202"/>
        <end position="232"/>
    </location>
</feature>
<name>A0AAW0PQF4_9GOBI</name>
<dbReference type="Gene3D" id="3.30.200.20">
    <property type="entry name" value="Phosphorylase Kinase, domain 1"/>
    <property type="match status" value="1"/>
</dbReference>
<evidence type="ECO:0000313" key="2">
    <source>
        <dbReference type="EMBL" id="KAK7933807.1"/>
    </source>
</evidence>
<comment type="caution">
    <text evidence="2">The sequence shown here is derived from an EMBL/GenBank/DDBJ whole genome shotgun (WGS) entry which is preliminary data.</text>
</comment>
<dbReference type="EMBL" id="JBBPFD010000003">
    <property type="protein sequence ID" value="KAK7933807.1"/>
    <property type="molecule type" value="Genomic_DNA"/>
</dbReference>
<evidence type="ECO:0000313" key="3">
    <source>
        <dbReference type="Proteomes" id="UP001460270"/>
    </source>
</evidence>